<keyword evidence="4" id="KW-0456">Lyase</keyword>
<evidence type="ECO:0000256" key="4">
    <source>
        <dbReference type="ARBA" id="ARBA00023239"/>
    </source>
</evidence>
<dbReference type="InterPro" id="IPR011057">
    <property type="entry name" value="Mss4-like_sf"/>
</dbReference>
<dbReference type="PROSITE" id="PS51891">
    <property type="entry name" value="CENP_V_GFA"/>
    <property type="match status" value="1"/>
</dbReference>
<dbReference type="Proteomes" id="UP000554837">
    <property type="component" value="Unassembled WGS sequence"/>
</dbReference>
<evidence type="ECO:0000259" key="5">
    <source>
        <dbReference type="PROSITE" id="PS51891"/>
    </source>
</evidence>
<dbReference type="InterPro" id="IPR006913">
    <property type="entry name" value="CENP-V/GFA"/>
</dbReference>
<comment type="caution">
    <text evidence="6">The sequence shown here is derived from an EMBL/GenBank/DDBJ whole genome shotgun (WGS) entry which is preliminary data.</text>
</comment>
<keyword evidence="7" id="KW-1185">Reference proteome</keyword>
<keyword evidence="2" id="KW-0479">Metal-binding</keyword>
<dbReference type="EMBL" id="JACHHO010000003">
    <property type="protein sequence ID" value="MBB5205071.1"/>
    <property type="molecule type" value="Genomic_DNA"/>
</dbReference>
<dbReference type="GO" id="GO:0016846">
    <property type="term" value="F:carbon-sulfur lyase activity"/>
    <property type="evidence" value="ECO:0007669"/>
    <property type="project" value="InterPro"/>
</dbReference>
<proteinExistence type="inferred from homology"/>
<comment type="similarity">
    <text evidence="1">Belongs to the Gfa family.</text>
</comment>
<dbReference type="RefSeq" id="WP_246071478.1">
    <property type="nucleotide sequence ID" value="NZ_CP040709.1"/>
</dbReference>
<keyword evidence="3" id="KW-0862">Zinc</keyword>
<dbReference type="PANTHER" id="PTHR33337:SF33">
    <property type="entry name" value="CENP-V_GFA DOMAIN-CONTAINING PROTEIN"/>
    <property type="match status" value="1"/>
</dbReference>
<dbReference type="SUPFAM" id="SSF51316">
    <property type="entry name" value="Mss4-like"/>
    <property type="match status" value="1"/>
</dbReference>
<evidence type="ECO:0000256" key="3">
    <source>
        <dbReference type="ARBA" id="ARBA00022833"/>
    </source>
</evidence>
<evidence type="ECO:0000256" key="1">
    <source>
        <dbReference type="ARBA" id="ARBA00005495"/>
    </source>
</evidence>
<organism evidence="6 7">
    <name type="scientific">Inhella inkyongensis</name>
    <dbReference type="NCBI Taxonomy" id="392593"/>
    <lineage>
        <taxon>Bacteria</taxon>
        <taxon>Pseudomonadati</taxon>
        <taxon>Pseudomonadota</taxon>
        <taxon>Betaproteobacteria</taxon>
        <taxon>Burkholderiales</taxon>
        <taxon>Sphaerotilaceae</taxon>
        <taxon>Inhella</taxon>
    </lineage>
</organism>
<gene>
    <name evidence="6" type="ORF">HNQ51_002390</name>
</gene>
<evidence type="ECO:0000256" key="2">
    <source>
        <dbReference type="ARBA" id="ARBA00022723"/>
    </source>
</evidence>
<protein>
    <recommendedName>
        <fullName evidence="5">CENP-V/GFA domain-containing protein</fullName>
    </recommendedName>
</protein>
<dbReference type="GO" id="GO:0046872">
    <property type="term" value="F:metal ion binding"/>
    <property type="evidence" value="ECO:0007669"/>
    <property type="project" value="UniProtKB-KW"/>
</dbReference>
<dbReference type="AlphaFoldDB" id="A0A840S969"/>
<name>A0A840S969_9BURK</name>
<accession>A0A840S969</accession>
<dbReference type="PANTHER" id="PTHR33337">
    <property type="entry name" value="GFA DOMAIN-CONTAINING PROTEIN"/>
    <property type="match status" value="1"/>
</dbReference>
<reference evidence="6 7" key="1">
    <citation type="submission" date="2020-08" db="EMBL/GenBank/DDBJ databases">
        <title>Genomic Encyclopedia of Type Strains, Phase IV (KMG-IV): sequencing the most valuable type-strain genomes for metagenomic binning, comparative biology and taxonomic classification.</title>
        <authorList>
            <person name="Goeker M."/>
        </authorList>
    </citation>
    <scope>NUCLEOTIDE SEQUENCE [LARGE SCALE GENOMIC DNA]</scope>
    <source>
        <strain evidence="6 7">DSM 23958</strain>
    </source>
</reference>
<evidence type="ECO:0000313" key="6">
    <source>
        <dbReference type="EMBL" id="MBB5205071.1"/>
    </source>
</evidence>
<feature type="domain" description="CENP-V/GFA" evidence="5">
    <location>
        <begin position="7"/>
        <end position="136"/>
    </location>
</feature>
<dbReference type="Pfam" id="PF04828">
    <property type="entry name" value="GFA"/>
    <property type="match status" value="1"/>
</dbReference>
<dbReference type="Gene3D" id="3.90.1590.10">
    <property type="entry name" value="glutathione-dependent formaldehyde- activating enzyme (gfa)"/>
    <property type="match status" value="1"/>
</dbReference>
<evidence type="ECO:0000313" key="7">
    <source>
        <dbReference type="Proteomes" id="UP000554837"/>
    </source>
</evidence>
<sequence>MSELAALTGRCGCGQVRYALDASPMVVHCCHCRWCQRETGSAFVINAMIETERLRLLQGQTAEVLTPSASGYGQRIHRCPSCQVALWSHYAGAGPVLAFVRVGTLDEPGRCPPDVHIFTASKPSWLTLPPGAKAYAEYYEDRAAVWPAQGLARREALLPAIEAWQRQRRPMA</sequence>